<dbReference type="Pfam" id="PF22807">
    <property type="entry name" value="TrAA12"/>
    <property type="match status" value="1"/>
</dbReference>
<dbReference type="AlphaFoldDB" id="A0A9N9Q2Q4"/>
<dbReference type="Gene3D" id="2.120.10.30">
    <property type="entry name" value="TolB, C-terminal domain"/>
    <property type="match status" value="1"/>
</dbReference>
<feature type="transmembrane region" description="Helical" evidence="2">
    <location>
        <begin position="12"/>
        <end position="33"/>
    </location>
</feature>
<dbReference type="Proteomes" id="UP000701801">
    <property type="component" value="Unassembled WGS sequence"/>
</dbReference>
<dbReference type="SUPFAM" id="SSF50952">
    <property type="entry name" value="Soluble quinoprotein glucose dehydrogenase"/>
    <property type="match status" value="1"/>
</dbReference>
<evidence type="ECO:0000256" key="2">
    <source>
        <dbReference type="SAM" id="Phobius"/>
    </source>
</evidence>
<dbReference type="InterPro" id="IPR054539">
    <property type="entry name" value="Beta-prop_PDH"/>
</dbReference>
<organism evidence="4 5">
    <name type="scientific">Hymenoscyphus albidus</name>
    <dbReference type="NCBI Taxonomy" id="595503"/>
    <lineage>
        <taxon>Eukaryota</taxon>
        <taxon>Fungi</taxon>
        <taxon>Dikarya</taxon>
        <taxon>Ascomycota</taxon>
        <taxon>Pezizomycotina</taxon>
        <taxon>Leotiomycetes</taxon>
        <taxon>Helotiales</taxon>
        <taxon>Helotiaceae</taxon>
        <taxon>Hymenoscyphus</taxon>
    </lineage>
</organism>
<comment type="caution">
    <text evidence="4">The sequence shown here is derived from an EMBL/GenBank/DDBJ whole genome shotgun (WGS) entry which is preliminary data.</text>
</comment>
<dbReference type="OrthoDB" id="507128at2759"/>
<name>A0A9N9Q2Q4_9HELO</name>
<reference evidence="4" key="1">
    <citation type="submission" date="2021-07" db="EMBL/GenBank/DDBJ databases">
        <authorList>
            <person name="Durling M."/>
        </authorList>
    </citation>
    <scope>NUCLEOTIDE SEQUENCE</scope>
</reference>
<evidence type="ECO:0000313" key="4">
    <source>
        <dbReference type="EMBL" id="CAG8983638.1"/>
    </source>
</evidence>
<evidence type="ECO:0000256" key="1">
    <source>
        <dbReference type="SAM" id="MobiDB-lite"/>
    </source>
</evidence>
<keyword evidence="2" id="KW-1133">Transmembrane helix</keyword>
<evidence type="ECO:0000313" key="5">
    <source>
        <dbReference type="Proteomes" id="UP000701801"/>
    </source>
</evidence>
<feature type="domain" description="Pyrroloquinoline quinone-dependent pyranose dehydrogenase beta-propeller" evidence="3">
    <location>
        <begin position="70"/>
        <end position="457"/>
    </location>
</feature>
<sequence length="481" mass="52146">MFRVPPLLQNQYVAVLLLLSAFLSYGLVAIMQYSSNLQTTLLLSSLSLATAQAGGSGVSCNLKPPHPAPVTHDGWSAQLVTTDLSSPRSMIWDPKGNMIMADWGTGITHTTFNDGGGTCLEVAKKTVLIATDALGHGIALSNDGKILYASDLDKVYAWDYNADNVTVSSKNRTIITGMGNKDHVTRTLLMSQKKPGTLLVSRGSDTNIDEAAVVLDFGHAQLRAWDTNNLKPDSPSQDFATTGQRLGWGLRNSVGVAEEPLTGGIYSVENSADDLKRDGVDIHQTNPGEEMNYHGFLNDTSDRGNYGYPICFGLYDTNIPNLGNLTVGAQFSLVQNATVNDNFCARERIPPVMVFPAHNAPLDIKFQPNGSEAYVSFHGSWDRQPPDGYKIRAVPFANGFPVAPSTSLTGSTTIIENVDNTKCPDDCFRPVGLLLDNKGRLWFTSDKPHPELWVMEKNGKSSSSSTQKSGANKRFENVAQL</sequence>
<gene>
    <name evidence="4" type="ORF">HYALB_00004069</name>
</gene>
<accession>A0A9N9Q2Q4</accession>
<dbReference type="InterPro" id="IPR011041">
    <property type="entry name" value="Quinoprot_gluc/sorb_DH_b-prop"/>
</dbReference>
<keyword evidence="2" id="KW-0812">Transmembrane</keyword>
<dbReference type="EMBL" id="CAJVRM010000733">
    <property type="protein sequence ID" value="CAG8983638.1"/>
    <property type="molecule type" value="Genomic_DNA"/>
</dbReference>
<feature type="region of interest" description="Disordered" evidence="1">
    <location>
        <begin position="456"/>
        <end position="481"/>
    </location>
</feature>
<evidence type="ECO:0000259" key="3">
    <source>
        <dbReference type="Pfam" id="PF22807"/>
    </source>
</evidence>
<keyword evidence="5" id="KW-1185">Reference proteome</keyword>
<proteinExistence type="predicted"/>
<dbReference type="InterPro" id="IPR011042">
    <property type="entry name" value="6-blade_b-propeller_TolB-like"/>
</dbReference>
<protein>
    <recommendedName>
        <fullName evidence="3">Pyrroloquinoline quinone-dependent pyranose dehydrogenase beta-propeller domain-containing protein</fullName>
    </recommendedName>
</protein>
<keyword evidence="2" id="KW-0472">Membrane</keyword>